<dbReference type="AlphaFoldDB" id="A0A4Y8VB00"/>
<accession>A0A4Y8VB00</accession>
<comment type="caution">
    <text evidence="2">The sequence shown here is derived from an EMBL/GenBank/DDBJ whole genome shotgun (WGS) entry which is preliminary data.</text>
</comment>
<gene>
    <name evidence="2" type="ORF">EXN75_11680</name>
</gene>
<name>A0A4Y8VB00_9BACT</name>
<dbReference type="RefSeq" id="WP_134843957.1">
    <property type="nucleotide sequence ID" value="NZ_DAWCZC010000005.1"/>
</dbReference>
<feature type="region of interest" description="Disordered" evidence="1">
    <location>
        <begin position="49"/>
        <end position="134"/>
    </location>
</feature>
<proteinExistence type="predicted"/>
<evidence type="ECO:0000313" key="2">
    <source>
        <dbReference type="EMBL" id="TFH78296.1"/>
    </source>
</evidence>
<feature type="compositionally biased region" description="Polar residues" evidence="1">
    <location>
        <begin position="71"/>
        <end position="93"/>
    </location>
</feature>
<organism evidence="2 3">
    <name type="scientific">Segatella hominis</name>
    <dbReference type="NCBI Taxonomy" id="2518605"/>
    <lineage>
        <taxon>Bacteria</taxon>
        <taxon>Pseudomonadati</taxon>
        <taxon>Bacteroidota</taxon>
        <taxon>Bacteroidia</taxon>
        <taxon>Bacteroidales</taxon>
        <taxon>Prevotellaceae</taxon>
        <taxon>Segatella</taxon>
    </lineage>
</organism>
<feature type="compositionally biased region" description="Polar residues" evidence="1">
    <location>
        <begin position="51"/>
        <end position="61"/>
    </location>
</feature>
<sequence>MDFFLFYLQAQTIKETIRGKNGELQGTAVTTVRGNKSVTVYKDKYGKITGRSESTTNSQGKPHTVYRDQYGQRTGTSTTSIKNPGTSSTTTTVYRDKYGQRTGTSTTRQTGNSSTTTYKDKYGRIQKRGNSQRK</sequence>
<protein>
    <submittedName>
        <fullName evidence="2">Uncharacterized protein</fullName>
    </submittedName>
</protein>
<reference evidence="2 3" key="1">
    <citation type="submission" date="2019-02" db="EMBL/GenBank/DDBJ databases">
        <title>Draft Genome Sequence of the Prevotella sp. BCRC 81118, Isolated from Human Feces.</title>
        <authorList>
            <person name="Huang C.-H."/>
        </authorList>
    </citation>
    <scope>NUCLEOTIDE SEQUENCE [LARGE SCALE GENOMIC DNA]</scope>
    <source>
        <strain evidence="2 3">BCRC 81118</strain>
    </source>
</reference>
<feature type="compositionally biased region" description="Low complexity" evidence="1">
    <location>
        <begin position="100"/>
        <end position="117"/>
    </location>
</feature>
<evidence type="ECO:0000313" key="3">
    <source>
        <dbReference type="Proteomes" id="UP000297872"/>
    </source>
</evidence>
<evidence type="ECO:0000256" key="1">
    <source>
        <dbReference type="SAM" id="MobiDB-lite"/>
    </source>
</evidence>
<dbReference type="EMBL" id="SGVY01000033">
    <property type="protein sequence ID" value="TFH78296.1"/>
    <property type="molecule type" value="Genomic_DNA"/>
</dbReference>
<dbReference type="Proteomes" id="UP000297872">
    <property type="component" value="Unassembled WGS sequence"/>
</dbReference>
<keyword evidence="3" id="KW-1185">Reference proteome</keyword>
<feature type="compositionally biased region" description="Basic residues" evidence="1">
    <location>
        <begin position="124"/>
        <end position="134"/>
    </location>
</feature>
<dbReference type="GeneID" id="302995936"/>